<dbReference type="Proteomes" id="UP000075430">
    <property type="component" value="Unassembled WGS sequence"/>
</dbReference>
<accession>A0A150FAY7</accession>
<proteinExistence type="predicted"/>
<protein>
    <recommendedName>
        <fullName evidence="1">Knr4/Smi1-like domain-containing protein</fullName>
    </recommendedName>
</protein>
<keyword evidence="3" id="KW-1185">Reference proteome</keyword>
<dbReference type="InterPro" id="IPR037883">
    <property type="entry name" value="Knr4/Smi1-like_sf"/>
</dbReference>
<comment type="caution">
    <text evidence="2">The sequence shown here is derived from an EMBL/GenBank/DDBJ whole genome shotgun (WGS) entry which is preliminary data.</text>
</comment>
<dbReference type="InterPro" id="IPR018958">
    <property type="entry name" value="Knr4/Smi1-like_dom"/>
</dbReference>
<dbReference type="AlphaFoldDB" id="A0A150FAY7"/>
<evidence type="ECO:0000313" key="3">
    <source>
        <dbReference type="Proteomes" id="UP000075430"/>
    </source>
</evidence>
<dbReference type="SUPFAM" id="SSF160631">
    <property type="entry name" value="SMI1/KNR4-like"/>
    <property type="match status" value="1"/>
</dbReference>
<feature type="domain" description="Knr4/Smi1-like" evidence="1">
    <location>
        <begin position="10"/>
        <end position="142"/>
    </location>
</feature>
<evidence type="ECO:0000259" key="1">
    <source>
        <dbReference type="SMART" id="SM00860"/>
    </source>
</evidence>
<dbReference type="RefSeq" id="WP_024085400.1">
    <property type="nucleotide sequence ID" value="NZ_JARLZY010000005.1"/>
</dbReference>
<dbReference type="OrthoDB" id="8657476at2"/>
<organism evidence="2 3">
    <name type="scientific">Bacillus nakamurai</name>
    <dbReference type="NCBI Taxonomy" id="1793963"/>
    <lineage>
        <taxon>Bacteria</taxon>
        <taxon>Bacillati</taxon>
        <taxon>Bacillota</taxon>
        <taxon>Bacilli</taxon>
        <taxon>Bacillales</taxon>
        <taxon>Bacillaceae</taxon>
        <taxon>Bacillus</taxon>
    </lineage>
</organism>
<name>A0A150FAY7_9BACI</name>
<reference evidence="3" key="1">
    <citation type="submission" date="2016-02" db="EMBL/GenBank/DDBJ databases">
        <authorList>
            <person name="Dunlap C."/>
        </authorList>
    </citation>
    <scope>NUCLEOTIDE SEQUENCE [LARGE SCALE GENOMIC DNA]</scope>
    <source>
        <strain evidence="3">NRRL B-41092</strain>
    </source>
</reference>
<sequence>MVEWDFGEHPISNEEIQEVENTLQVKFPKDYLEYVKSYSGATPTPETFDFEGRKGIAFGYLHSFHEDSESYIINVSNRYRDGRMPDKVIPIADDVFGNEICFDFRKNHSNPPLVFWDHEIAFENPEGALSHICNSFTELVDKLYEE</sequence>
<gene>
    <name evidence="2" type="ORF">AXI58_12820</name>
</gene>
<dbReference type="SMART" id="SM00860">
    <property type="entry name" value="SMI1_KNR4"/>
    <property type="match status" value="1"/>
</dbReference>
<dbReference type="STRING" id="1793963.AXI58_12820"/>
<dbReference type="EMBL" id="LSBA01000006">
    <property type="protein sequence ID" value="KXZ21818.1"/>
    <property type="molecule type" value="Genomic_DNA"/>
</dbReference>
<dbReference type="Gene3D" id="3.40.1580.10">
    <property type="entry name" value="SMI1/KNR4-like"/>
    <property type="match status" value="1"/>
</dbReference>
<evidence type="ECO:0000313" key="2">
    <source>
        <dbReference type="EMBL" id="KXZ21818.1"/>
    </source>
</evidence>
<dbReference type="Pfam" id="PF09346">
    <property type="entry name" value="SMI1_KNR4"/>
    <property type="match status" value="1"/>
</dbReference>